<keyword evidence="6" id="KW-0406">Ion transport</keyword>
<evidence type="ECO:0000256" key="9">
    <source>
        <dbReference type="SAM" id="Phobius"/>
    </source>
</evidence>
<proteinExistence type="predicted"/>
<feature type="transmembrane region" description="Helical" evidence="9">
    <location>
        <begin position="51"/>
        <end position="70"/>
    </location>
</feature>
<dbReference type="PANTHER" id="PTHR10110:SF98">
    <property type="entry name" value="SODIUM_HYDROGEN EXCHANGER"/>
    <property type="match status" value="1"/>
</dbReference>
<protein>
    <recommendedName>
        <fullName evidence="10">Cation/H+ exchanger transmembrane domain-containing protein</fullName>
    </recommendedName>
</protein>
<dbReference type="InterPro" id="IPR018422">
    <property type="entry name" value="Cation/H_exchanger_CPA1"/>
</dbReference>
<evidence type="ECO:0000256" key="7">
    <source>
        <dbReference type="ARBA" id="ARBA00023136"/>
    </source>
</evidence>
<evidence type="ECO:0000313" key="12">
    <source>
        <dbReference type="Proteomes" id="UP000596742"/>
    </source>
</evidence>
<organism evidence="11 12">
    <name type="scientific">Mytilus galloprovincialis</name>
    <name type="common">Mediterranean mussel</name>
    <dbReference type="NCBI Taxonomy" id="29158"/>
    <lineage>
        <taxon>Eukaryota</taxon>
        <taxon>Metazoa</taxon>
        <taxon>Spiralia</taxon>
        <taxon>Lophotrochozoa</taxon>
        <taxon>Mollusca</taxon>
        <taxon>Bivalvia</taxon>
        <taxon>Autobranchia</taxon>
        <taxon>Pteriomorphia</taxon>
        <taxon>Mytilida</taxon>
        <taxon>Mytiloidea</taxon>
        <taxon>Mytilidae</taxon>
        <taxon>Mytilinae</taxon>
        <taxon>Mytilus</taxon>
    </lineage>
</organism>
<evidence type="ECO:0000256" key="8">
    <source>
        <dbReference type="ARBA" id="ARBA00023201"/>
    </source>
</evidence>
<evidence type="ECO:0000256" key="4">
    <source>
        <dbReference type="ARBA" id="ARBA00022989"/>
    </source>
</evidence>
<dbReference type="Pfam" id="PF00999">
    <property type="entry name" value="Na_H_Exchanger"/>
    <property type="match status" value="1"/>
</dbReference>
<comment type="subcellular location">
    <subcellularLocation>
        <location evidence="1">Membrane</location>
        <topology evidence="1">Multi-pass membrane protein</topology>
    </subcellularLocation>
</comment>
<dbReference type="GO" id="GO:0015385">
    <property type="term" value="F:sodium:proton antiporter activity"/>
    <property type="evidence" value="ECO:0007669"/>
    <property type="project" value="InterPro"/>
</dbReference>
<dbReference type="PANTHER" id="PTHR10110">
    <property type="entry name" value="SODIUM/HYDROGEN EXCHANGER"/>
    <property type="match status" value="1"/>
</dbReference>
<keyword evidence="5" id="KW-0915">Sodium</keyword>
<accession>A0A8B6EDH9</accession>
<evidence type="ECO:0000256" key="5">
    <source>
        <dbReference type="ARBA" id="ARBA00023053"/>
    </source>
</evidence>
<evidence type="ECO:0000256" key="1">
    <source>
        <dbReference type="ARBA" id="ARBA00004141"/>
    </source>
</evidence>
<evidence type="ECO:0000259" key="10">
    <source>
        <dbReference type="Pfam" id="PF00999"/>
    </source>
</evidence>
<evidence type="ECO:0000313" key="11">
    <source>
        <dbReference type="EMBL" id="VDI32490.1"/>
    </source>
</evidence>
<keyword evidence="2" id="KW-0813">Transport</keyword>
<evidence type="ECO:0000256" key="2">
    <source>
        <dbReference type="ARBA" id="ARBA00022448"/>
    </source>
</evidence>
<dbReference type="GO" id="GO:0098719">
    <property type="term" value="P:sodium ion import across plasma membrane"/>
    <property type="evidence" value="ECO:0007669"/>
    <property type="project" value="TreeGrafter"/>
</dbReference>
<keyword evidence="8" id="KW-0739">Sodium transport</keyword>
<dbReference type="InterPro" id="IPR006153">
    <property type="entry name" value="Cation/H_exchanger_TM"/>
</dbReference>
<comment type="caution">
    <text evidence="11">The sequence shown here is derived from an EMBL/GenBank/DDBJ whole genome shotgun (WGS) entry which is preliminary data.</text>
</comment>
<keyword evidence="4 9" id="KW-1133">Transmembrane helix</keyword>
<keyword evidence="12" id="KW-1185">Reference proteome</keyword>
<evidence type="ECO:0000256" key="3">
    <source>
        <dbReference type="ARBA" id="ARBA00022692"/>
    </source>
</evidence>
<dbReference type="GO" id="GO:0005886">
    <property type="term" value="C:plasma membrane"/>
    <property type="evidence" value="ECO:0007669"/>
    <property type="project" value="TreeGrafter"/>
</dbReference>
<name>A0A8B6EDH9_MYTGA</name>
<sequence length="192" mass="21694">MVLSCILNYRRLVKLKPIDQFIMAFGGLRGGIAFCLALSLKEDLIPERKLFITTTIVIVFFTVFVQGIFIKPVVNALKVKKQLEDDPTLNEKIHESLIDHLMAGLEGITQSSGHNYMRIKFRHLNHKYIKPIFVKDVNTATNAGKVLHVYRNITEEHALKRAETYPELNGLTRAETLPEINGGQKIPLLTAA</sequence>
<feature type="transmembrane region" description="Helical" evidence="9">
    <location>
        <begin position="21"/>
        <end position="39"/>
    </location>
</feature>
<gene>
    <name evidence="11" type="ORF">MGAL_10B012557</name>
</gene>
<dbReference type="AlphaFoldDB" id="A0A8B6EDH9"/>
<dbReference type="Gene3D" id="6.10.250.1040">
    <property type="match status" value="1"/>
</dbReference>
<dbReference type="EMBL" id="UYJE01004927">
    <property type="protein sequence ID" value="VDI32490.1"/>
    <property type="molecule type" value="Genomic_DNA"/>
</dbReference>
<keyword evidence="3 9" id="KW-0812">Transmembrane</keyword>
<dbReference type="OrthoDB" id="196264at2759"/>
<keyword evidence="7 9" id="KW-0472">Membrane</keyword>
<dbReference type="GO" id="GO:0015386">
    <property type="term" value="F:potassium:proton antiporter activity"/>
    <property type="evidence" value="ECO:0007669"/>
    <property type="project" value="TreeGrafter"/>
</dbReference>
<reference evidence="11" key="1">
    <citation type="submission" date="2018-11" db="EMBL/GenBank/DDBJ databases">
        <authorList>
            <person name="Alioto T."/>
            <person name="Alioto T."/>
        </authorList>
    </citation>
    <scope>NUCLEOTIDE SEQUENCE</scope>
</reference>
<feature type="domain" description="Cation/H+ exchanger transmembrane" evidence="10">
    <location>
        <begin position="10"/>
        <end position="75"/>
    </location>
</feature>
<dbReference type="Proteomes" id="UP000596742">
    <property type="component" value="Unassembled WGS sequence"/>
</dbReference>
<dbReference type="GO" id="GO:0051453">
    <property type="term" value="P:regulation of intracellular pH"/>
    <property type="evidence" value="ECO:0007669"/>
    <property type="project" value="TreeGrafter"/>
</dbReference>
<evidence type="ECO:0000256" key="6">
    <source>
        <dbReference type="ARBA" id="ARBA00023065"/>
    </source>
</evidence>